<dbReference type="EMBL" id="SNXE01000012">
    <property type="protein sequence ID" value="TDP05041.1"/>
    <property type="molecule type" value="Genomic_DNA"/>
</dbReference>
<proteinExistence type="predicted"/>
<protein>
    <submittedName>
        <fullName evidence="2">Uncharacterized protein</fullName>
    </submittedName>
</protein>
<dbReference type="AlphaFoldDB" id="A0A4R6MT05"/>
<comment type="caution">
    <text evidence="2">The sequence shown here is derived from an EMBL/GenBank/DDBJ whole genome shotgun (WGS) entry which is preliminary data.</text>
</comment>
<accession>A0A4R6MT05</accession>
<evidence type="ECO:0000313" key="2">
    <source>
        <dbReference type="EMBL" id="TDP05041.1"/>
    </source>
</evidence>
<reference evidence="2 3" key="1">
    <citation type="submission" date="2019-03" db="EMBL/GenBank/DDBJ databases">
        <title>Genomic Encyclopedia of Type Strains, Phase IV (KMG-IV): sequencing the most valuable type-strain genomes for metagenomic binning, comparative biology and taxonomic classification.</title>
        <authorList>
            <person name="Goeker M."/>
        </authorList>
    </citation>
    <scope>NUCLEOTIDE SEQUENCE [LARGE SCALE GENOMIC DNA]</scope>
    <source>
        <strain evidence="2 3">DSM 25082</strain>
    </source>
</reference>
<dbReference type="Proteomes" id="UP000295357">
    <property type="component" value="Unassembled WGS sequence"/>
</dbReference>
<gene>
    <name evidence="2" type="ORF">DFR39_11273</name>
</gene>
<feature type="transmembrane region" description="Helical" evidence="1">
    <location>
        <begin position="137"/>
        <end position="154"/>
    </location>
</feature>
<feature type="transmembrane region" description="Helical" evidence="1">
    <location>
        <begin position="112"/>
        <end position="131"/>
    </location>
</feature>
<keyword evidence="1" id="KW-0472">Membrane</keyword>
<keyword evidence="3" id="KW-1185">Reference proteome</keyword>
<sequence length="248" mass="27695">MESQKSTAHAIFLRLRRKDDVQTILQADLPLTGRLSQTLAKQSTSTNRLAPAKHMKIEQKKFSNVHTFDFKDRFLNFAYKDKSGSGDVDVAYANLSSKSSIRIENNTWWKNVGYIWCGIGVVNIGMGIAAGESAAGRGFWLLMGLICLGVYHATRVKYTVIGFEGGNLFVIQDGKTHDQVVSELMSRRKAQLLSLYGEVDLESSLDRERAKFEYLKEQGVISQEEADEKIRQATLALGVITEAPQTLN</sequence>
<keyword evidence="1" id="KW-0812">Transmembrane</keyword>
<organism evidence="2 3">
    <name type="scientific">Roseateles asaccharophilus</name>
    <dbReference type="NCBI Taxonomy" id="582607"/>
    <lineage>
        <taxon>Bacteria</taxon>
        <taxon>Pseudomonadati</taxon>
        <taxon>Pseudomonadota</taxon>
        <taxon>Betaproteobacteria</taxon>
        <taxon>Burkholderiales</taxon>
        <taxon>Sphaerotilaceae</taxon>
        <taxon>Roseateles</taxon>
    </lineage>
</organism>
<evidence type="ECO:0000256" key="1">
    <source>
        <dbReference type="SAM" id="Phobius"/>
    </source>
</evidence>
<name>A0A4R6MT05_9BURK</name>
<keyword evidence="1" id="KW-1133">Transmembrane helix</keyword>
<evidence type="ECO:0000313" key="3">
    <source>
        <dbReference type="Proteomes" id="UP000295357"/>
    </source>
</evidence>